<name>A0AAN8Z2K8_9MAGN</name>
<dbReference type="Gene3D" id="3.30.70.330">
    <property type="match status" value="1"/>
</dbReference>
<keyword evidence="4" id="KW-1185">Reference proteome</keyword>
<accession>A0AAN8Z2K8</accession>
<sequence length="414" mass="46856">MLSLYSSLPSYKNDIQVGILSHAKASTNMVPLLHSMNEFTPIKVEGFMGLTVPVLFTYQHNTGQALPPLELQYLQPAHVFPSSQLSSIANSSLCSSIKSANRGVMHDDLYLLFNDAGIEVGLRPVLFVWVASRPQGYAIVEFDDRRDALDAIRALDDKQNASIMIYEYFVLFFAGLHDFSASVYPSPRGRRSPRRCSYSPRRGHSYSRSPPYRGHRESPYADGYVMTTCTNIRECLSPSREPELKQFAEQQMMDFRNCSVIVVLLGLFEQKATHHTKRTAFGSACRPQLLRVERAGSRGHCGSFLLLLGRLYVMRPYHSRVRACCNQNLLLENRQGWIFARSSTLLGLVDQKWGHLYLCSDGEVPSRLLTAFATKRRHESRYGVFSKGPGVSFFLYPYWLLAWEETAIALQASL</sequence>
<comment type="caution">
    <text evidence="3">The sequence shown here is derived from an EMBL/GenBank/DDBJ whole genome shotgun (WGS) entry which is preliminary data.</text>
</comment>
<reference evidence="3 4" key="1">
    <citation type="submission" date="2023-12" db="EMBL/GenBank/DDBJ databases">
        <title>A high-quality genome assembly for Dillenia turbinata (Dilleniales).</title>
        <authorList>
            <person name="Chanderbali A."/>
        </authorList>
    </citation>
    <scope>NUCLEOTIDE SEQUENCE [LARGE SCALE GENOMIC DNA]</scope>
    <source>
        <strain evidence="3">LSX21</strain>
        <tissue evidence="3">Leaf</tissue>
    </source>
</reference>
<evidence type="ECO:0000259" key="2">
    <source>
        <dbReference type="Pfam" id="PF00076"/>
    </source>
</evidence>
<dbReference type="InterPro" id="IPR012677">
    <property type="entry name" value="Nucleotide-bd_a/b_plait_sf"/>
</dbReference>
<dbReference type="GO" id="GO:0003723">
    <property type="term" value="F:RNA binding"/>
    <property type="evidence" value="ECO:0007669"/>
    <property type="project" value="InterPro"/>
</dbReference>
<gene>
    <name evidence="3" type="ORF">RJ641_012679</name>
</gene>
<feature type="region of interest" description="Disordered" evidence="1">
    <location>
        <begin position="185"/>
        <end position="215"/>
    </location>
</feature>
<dbReference type="Proteomes" id="UP001370490">
    <property type="component" value="Unassembled WGS sequence"/>
</dbReference>
<dbReference type="AlphaFoldDB" id="A0AAN8Z2K8"/>
<proteinExistence type="predicted"/>
<organism evidence="3 4">
    <name type="scientific">Dillenia turbinata</name>
    <dbReference type="NCBI Taxonomy" id="194707"/>
    <lineage>
        <taxon>Eukaryota</taxon>
        <taxon>Viridiplantae</taxon>
        <taxon>Streptophyta</taxon>
        <taxon>Embryophyta</taxon>
        <taxon>Tracheophyta</taxon>
        <taxon>Spermatophyta</taxon>
        <taxon>Magnoliopsida</taxon>
        <taxon>eudicotyledons</taxon>
        <taxon>Gunneridae</taxon>
        <taxon>Pentapetalae</taxon>
        <taxon>Dilleniales</taxon>
        <taxon>Dilleniaceae</taxon>
        <taxon>Dillenia</taxon>
    </lineage>
</organism>
<dbReference type="EMBL" id="JBAMMX010000019">
    <property type="protein sequence ID" value="KAK6922172.1"/>
    <property type="molecule type" value="Genomic_DNA"/>
</dbReference>
<protein>
    <submittedName>
        <fullName evidence="3">RNA recognition motif domain</fullName>
    </submittedName>
</protein>
<evidence type="ECO:0000256" key="1">
    <source>
        <dbReference type="SAM" id="MobiDB-lite"/>
    </source>
</evidence>
<dbReference type="InterPro" id="IPR000504">
    <property type="entry name" value="RRM_dom"/>
</dbReference>
<dbReference type="Pfam" id="PF00076">
    <property type="entry name" value="RRM_1"/>
    <property type="match status" value="1"/>
</dbReference>
<dbReference type="InterPro" id="IPR035979">
    <property type="entry name" value="RBD_domain_sf"/>
</dbReference>
<evidence type="ECO:0000313" key="3">
    <source>
        <dbReference type="EMBL" id="KAK6922172.1"/>
    </source>
</evidence>
<dbReference type="SUPFAM" id="SSF54928">
    <property type="entry name" value="RNA-binding domain, RBD"/>
    <property type="match status" value="1"/>
</dbReference>
<evidence type="ECO:0000313" key="4">
    <source>
        <dbReference type="Proteomes" id="UP001370490"/>
    </source>
</evidence>
<feature type="domain" description="RRM" evidence="2">
    <location>
        <begin position="103"/>
        <end position="158"/>
    </location>
</feature>